<accession>A0A8R1YCX1</accession>
<name>A0A2A6B766_PRIPA</name>
<reference evidence="3" key="2">
    <citation type="submission" date="2022-06" db="UniProtKB">
        <authorList>
            <consortium name="EnsemblMetazoa"/>
        </authorList>
    </citation>
    <scope>IDENTIFICATION</scope>
    <source>
        <strain evidence="3">PS312</strain>
    </source>
</reference>
<dbReference type="PANTHER" id="PTHR24055">
    <property type="entry name" value="MITOGEN-ACTIVATED PROTEIN KINASE"/>
    <property type="match status" value="1"/>
</dbReference>
<protein>
    <submittedName>
        <fullName evidence="3">Phosphotransferase</fullName>
    </submittedName>
</protein>
<keyword evidence="4" id="KW-1185">Reference proteome</keyword>
<dbReference type="EnsemblMetazoa" id="PPA19432.1">
    <property type="protein sequence ID" value="PPA19432.1"/>
    <property type="gene ID" value="WBGene00108986"/>
</dbReference>
<dbReference type="InterPro" id="IPR050117">
    <property type="entry name" value="MAPK"/>
</dbReference>
<dbReference type="GO" id="GO:0005524">
    <property type="term" value="F:ATP binding"/>
    <property type="evidence" value="ECO:0007669"/>
    <property type="project" value="UniProtKB-KW"/>
</dbReference>
<proteinExistence type="predicted"/>
<dbReference type="GO" id="GO:0005634">
    <property type="term" value="C:nucleus"/>
    <property type="evidence" value="ECO:0000318"/>
    <property type="project" value="GO_Central"/>
</dbReference>
<dbReference type="InterPro" id="IPR011009">
    <property type="entry name" value="Kinase-like_dom_sf"/>
</dbReference>
<evidence type="ECO:0000256" key="1">
    <source>
        <dbReference type="ARBA" id="ARBA00022741"/>
    </source>
</evidence>
<dbReference type="Gene3D" id="1.10.510.10">
    <property type="entry name" value="Transferase(Phosphotransferase) domain 1"/>
    <property type="match status" value="8"/>
</dbReference>
<dbReference type="Proteomes" id="UP000005239">
    <property type="component" value="Unassembled WGS sequence"/>
</dbReference>
<dbReference type="GO" id="GO:0005737">
    <property type="term" value="C:cytoplasm"/>
    <property type="evidence" value="ECO:0000318"/>
    <property type="project" value="GO_Central"/>
</dbReference>
<evidence type="ECO:0000256" key="2">
    <source>
        <dbReference type="ARBA" id="ARBA00022840"/>
    </source>
</evidence>
<keyword evidence="2" id="KW-0067">ATP-binding</keyword>
<evidence type="ECO:0000313" key="3">
    <source>
        <dbReference type="EnsemblMetazoa" id="PPA19432.1"/>
    </source>
</evidence>
<dbReference type="Gene3D" id="3.30.200.20">
    <property type="entry name" value="Phosphorylase Kinase, domain 1"/>
    <property type="match status" value="7"/>
</dbReference>
<dbReference type="FunFam" id="3.30.200.20:FF:001217">
    <property type="entry name" value="Protein kinase"/>
    <property type="match status" value="1"/>
</dbReference>
<evidence type="ECO:0000313" key="4">
    <source>
        <dbReference type="Proteomes" id="UP000005239"/>
    </source>
</evidence>
<dbReference type="SUPFAM" id="SSF56112">
    <property type="entry name" value="Protein kinase-like (PK-like)"/>
    <property type="match status" value="8"/>
</dbReference>
<dbReference type="PROSITE" id="PS50011">
    <property type="entry name" value="PROTEIN_KINASE_DOM"/>
    <property type="match status" value="6"/>
</dbReference>
<dbReference type="FunFam" id="1.10.510.10:FF:002509">
    <property type="match status" value="1"/>
</dbReference>
<dbReference type="Pfam" id="PF00069">
    <property type="entry name" value="Pkinase"/>
    <property type="match status" value="8"/>
</dbReference>
<organism evidence="3 4">
    <name type="scientific">Pristionchus pacificus</name>
    <name type="common">Parasitic nematode worm</name>
    <dbReference type="NCBI Taxonomy" id="54126"/>
    <lineage>
        <taxon>Eukaryota</taxon>
        <taxon>Metazoa</taxon>
        <taxon>Ecdysozoa</taxon>
        <taxon>Nematoda</taxon>
        <taxon>Chromadorea</taxon>
        <taxon>Rhabditida</taxon>
        <taxon>Rhabditina</taxon>
        <taxon>Diplogasteromorpha</taxon>
        <taxon>Diplogasteroidea</taxon>
        <taxon>Neodiplogasteridae</taxon>
        <taxon>Pristionchus</taxon>
    </lineage>
</organism>
<reference evidence="4" key="1">
    <citation type="journal article" date="2008" name="Nat. Genet.">
        <title>The Pristionchus pacificus genome provides a unique perspective on nematode lifestyle and parasitism.</title>
        <authorList>
            <person name="Dieterich C."/>
            <person name="Clifton S.W."/>
            <person name="Schuster L.N."/>
            <person name="Chinwalla A."/>
            <person name="Delehaunty K."/>
            <person name="Dinkelacker I."/>
            <person name="Fulton L."/>
            <person name="Fulton R."/>
            <person name="Godfrey J."/>
            <person name="Minx P."/>
            <person name="Mitreva M."/>
            <person name="Roeseler W."/>
            <person name="Tian H."/>
            <person name="Witte H."/>
            <person name="Yang S.P."/>
            <person name="Wilson R.K."/>
            <person name="Sommer R.J."/>
        </authorList>
    </citation>
    <scope>NUCLEOTIDE SEQUENCE [LARGE SCALE GENOMIC DNA]</scope>
    <source>
        <strain evidence="4">PS312</strain>
    </source>
</reference>
<gene>
    <name evidence="3" type="primary">WBGene00108986</name>
</gene>
<sequence>MEFDKKHPFTLPEKYECEYTPVKKLPGSLWLARKYDSNDGDFSIVVKKCMKPFESVDRAKRLLRQLHLLRMIKHENIVRLIGAYTVKEDNGEEAIYTINSYCGDPLSERIEKGDYTMEDVKKWAREMLMAVQHLHSNGIVHRNLRPGNIGIDANNKLTLLDFGKDRSSRKSDRDSDRGINQYSPLELSVEMKKDYDEKVDIWSIGALLFDLITGFPLFDEKNPLNQQIQFCGPVGDSVIAKMKHSKDRAHFTDILMDESDERMDFITLMRENLDAQTARGITDEDIVKNADALSDFIDGMLQYDPEQRMSTSQAISHPFLRHSAPWKCTLPEDKTLALDELKSRIRQEIETTTLATRRKGGMDPENFIEVELSGVFENIKFFIPRSYSDYDPEEHCERCSSLGIVVKFNHRDNTHSVMIKKFISPYVSKIKTKQVLQEMRLMNTFKHENFVTFLGSYKVQEEEESDPAMYYITEHCGNSLRNVIDNSSYSMDQVRKWSRELLRVIDCMHSYEVVHRNLHPDDICIEGNQLKLLGFGKARSRGLQNSLPAFPYMPIEQLIECNGDYDEKVDVWSISALMCEIITGCSVFHAGNANDSLGLQLQYVELLQVDVLSKITNVQTGKALRTYSLKNFQNAAFTQVLCDKLRQHGAGRVIKEAHITNDSSLVDYFDKTLKFNPDRRMTTAAALKHPFMKFTHLWDAPVPPNASLVNFHIPVEYQTYFPYKKGAGRLGYIMTLKNPENDSSIVIKKYSEPFSSEKRARVILRELNLLRTTRHANIVQLLGFYRMLDFNGKYESYYNVTEYCGKSLKVKIEEDFGKGDLQEEPLEEYDHQYMPIEQLVGWNDPITESADMWSIAVILCEMFTGYPVFYIGTVKDTLKQQISYCGPVDEEVLNKVTSQDDKNFLIEYSRLYASIFAKDAKNKRMTVFSRLYRHKLARPKLSERDIEVNIDIIEDFAEQTLQLDPTRRMSTMRALSHSFLQIDRYCEIRSMRPLSHSFLQIDRSCEQEAINDEGVVSDELKERVLEEFLKGPIVANRKLEKKSEKDATKNAEQILNLSEEKPSKDSGISANDIVTRLNAISIDTPSRAQGIINEDEEVHYDKSHSFISYEGDKICTEALEDSEIDILDLLDRGNGLIYVDDLNILHLEMKDMQFSYNNNKREVLGEGRFTTIFKGTLSIYYVKKSIAIKTMNIILRPNKHEIKEKKLCLHMCMELMDANLAEVKTLIYMEEGSRMTKAQIESFLGCVTVSVVDALSFFRREECTLYDITPFNIMINNRGNVKLHDFDFAKSIQAVTQTSFDISKGGLLRYMAIEFATGDHPYKDEFMLSEKIAIETEPPPSISRSSHPEYSTHFCNFVASCLMKSVEDRSSILPMNTEDNKPIMPPYELNNLQSKNFYKIHANRTDRDDCVKEVLEREAPFSLPKKIEEEYVQVLFGVKKEFHHGKLFHAKKYKSRDGTKSIVIKKCRNPLQSTRRAKLLLRHLNLLRVHKHENIVRLLGSYSRLEDKVKSVYTVTEYAGEPMSEFIKKGTYSMADVKKWMREMLLPVQYLHSNEERGVIHRNFHPGNICIDEDNKLTLIALGHARVIDRDHDLGFGYPSVHAHRADLDIWSISALLCDLLTGVPLFSDSDNSSEISLKMQLKYCGGMTQSVIDKVRNDKDKTSLQTRAAPNRTDFITRLLENLVEDRGIVEADIRAEEKNLRDFVEQTLNVPFSCSRPTRSLALPGRTVWELQLPAREAEALTGDTGGSPLMSKLDWRRLSSTITVHVYQEGLDSDPRIPFVVVIKSRAFTINPFSHSTLSTMLNTDVYERKDDENHFHKIDVRPSISIHLPDRLFQQGYRLDPNSPRICGENGIIKKFDCPGAPSIAALLILRELNLLRSMRHPNIVRLVDKYAVVDHSCTPSQVPETMQSIYHITLYCGVPLSSVIARGDYDMAQAKTWIRELLSALQYIHALGISHRDLNPENICISTEGDRKLTILGFGKARVLDSKTNTLNRGNGFYMAIEMQITMKNSYDEMVDIWSMAVILCEMLTGKVLFTGKDRNKDNVKNVMKHIIEYCGAVEEAVLIKIDSDIDRNGLIGLQKGMERKDFQEFLRADVGTGRGIRAQDIDNEPELRSFLDRTLQHNPKARLTADEALCHPFVFPQALPKEPAKSKGEESAIRALLENIFEEIQAPMGMLPLFFIPAKYKKYVLDENGGGEGSLGIVKKFDHPSNGTSVAIKKFSRPVESGDRTREILREIDILKTVVNENVVTYLTYYTLPHGSATPDSYYHITEYCGELLSSRIENGWQVQYSLQVVQKWMREMLRGVQYLHSKAIAYTNLHPRNICVNNNNQIVLLSIGKKKQQRIETEVRHYAPPEQLVAWKDEFNCKVDVWRIGAILCELLAGQPLFIGDILKKQMRFCGRVDKTFLRKMKSRDRKRIKRYARRRECLMDALQANIVEGRNIKQSDKLKRVEGLADFLKKSLKLNPNERLSTSKALLHPFLRITPPYEAVIPGNQAEEMAALRTLMDQELGDFIPVDKLSEKFYIPINYKRFTVDDGPNQILWPKHFIKLDSQDGSSIVVKKFTQPFASVSRAKHIFREIYLLRTLRNENIVHFMGSYKVDNDGIETLYHITKYSGNALSEIINDGKYQFENFGIGRYSKATPSKEQIVDRDDATHLQECNAKMMKEECDISCQNARSLYRPIEVLMKWKGLIDEKADIWSVAAIFCELITGQTLFKTESNLLKQQIEYCGPVQSVLKMIESQRDKEAIEAYSKKCERQDFIEILLGQMLPGRRICQADLIDCEESLRDFIDSTLQFDPNLRLSTEQALAHPFLHITRPWELPTDEAEARRVLMQHISSNFDALDLHFL</sequence>
<dbReference type="InterPro" id="IPR000719">
    <property type="entry name" value="Prot_kinase_dom"/>
</dbReference>
<dbReference type="GO" id="GO:0004674">
    <property type="term" value="F:protein serine/threonine kinase activity"/>
    <property type="evidence" value="ECO:0000318"/>
    <property type="project" value="GO_Central"/>
</dbReference>
<dbReference type="GO" id="GO:0035556">
    <property type="term" value="P:intracellular signal transduction"/>
    <property type="evidence" value="ECO:0000318"/>
    <property type="project" value="GO_Central"/>
</dbReference>
<keyword evidence="1" id="KW-0547">Nucleotide-binding</keyword>
<accession>A0A2A6B766</accession>